<proteinExistence type="predicted"/>
<evidence type="ECO:0000313" key="3">
    <source>
        <dbReference type="Proteomes" id="UP001142489"/>
    </source>
</evidence>
<dbReference type="EMBL" id="JAPFRF010000023">
    <property type="protein sequence ID" value="KAJ7304344.1"/>
    <property type="molecule type" value="Genomic_DNA"/>
</dbReference>
<gene>
    <name evidence="2" type="ORF">JRQ81_011894</name>
</gene>
<protein>
    <submittedName>
        <fullName evidence="2">Uncharacterized protein</fullName>
    </submittedName>
</protein>
<dbReference type="OrthoDB" id="9394040at2759"/>
<keyword evidence="3" id="KW-1185">Reference proteome</keyword>
<feature type="region of interest" description="Disordered" evidence="1">
    <location>
        <begin position="1"/>
        <end position="35"/>
    </location>
</feature>
<organism evidence="2 3">
    <name type="scientific">Phrynocephalus forsythii</name>
    <dbReference type="NCBI Taxonomy" id="171643"/>
    <lineage>
        <taxon>Eukaryota</taxon>
        <taxon>Metazoa</taxon>
        <taxon>Chordata</taxon>
        <taxon>Craniata</taxon>
        <taxon>Vertebrata</taxon>
        <taxon>Euteleostomi</taxon>
        <taxon>Lepidosauria</taxon>
        <taxon>Squamata</taxon>
        <taxon>Bifurcata</taxon>
        <taxon>Unidentata</taxon>
        <taxon>Episquamata</taxon>
        <taxon>Toxicofera</taxon>
        <taxon>Iguania</taxon>
        <taxon>Acrodonta</taxon>
        <taxon>Agamidae</taxon>
        <taxon>Agaminae</taxon>
        <taxon>Phrynocephalus</taxon>
    </lineage>
</organism>
<reference evidence="2" key="1">
    <citation type="journal article" date="2023" name="DNA Res.">
        <title>Chromosome-level genome assembly of Phrynocephalus forsythii using third-generation DNA sequencing and Hi-C analysis.</title>
        <authorList>
            <person name="Qi Y."/>
            <person name="Zhao W."/>
            <person name="Zhao Y."/>
            <person name="Niu C."/>
            <person name="Cao S."/>
            <person name="Zhang Y."/>
        </authorList>
    </citation>
    <scope>NUCLEOTIDE SEQUENCE</scope>
    <source>
        <tissue evidence="2">Muscle</tissue>
    </source>
</reference>
<name>A0A9Q0X781_9SAUR</name>
<dbReference type="Proteomes" id="UP001142489">
    <property type="component" value="Unassembled WGS sequence"/>
</dbReference>
<comment type="caution">
    <text evidence="2">The sequence shown here is derived from an EMBL/GenBank/DDBJ whole genome shotgun (WGS) entry which is preliminary data.</text>
</comment>
<dbReference type="AlphaFoldDB" id="A0A9Q0X781"/>
<sequence length="167" mass="19753">MGTRTFSHHREEEHKEERHQNLQMTSTTRKAKFKTREEEGGFTLSELSIASALALTSEVSWETRMRRERAILQLEKRGQKLVRFGNDMEKLEKDVLRHCRFLRVKADRKALRRKAEAKAQMEKEVIELLSCRAPMFWIPLRAHAVWERMSVKLECTILASPQPHVNW</sequence>
<evidence type="ECO:0000256" key="1">
    <source>
        <dbReference type="SAM" id="MobiDB-lite"/>
    </source>
</evidence>
<evidence type="ECO:0000313" key="2">
    <source>
        <dbReference type="EMBL" id="KAJ7304344.1"/>
    </source>
</evidence>
<accession>A0A9Q0X781</accession>
<feature type="compositionally biased region" description="Basic and acidic residues" evidence="1">
    <location>
        <begin position="8"/>
        <end position="20"/>
    </location>
</feature>